<dbReference type="Ensembl" id="ENSCMIT00000034932.1">
    <property type="protein sequence ID" value="ENSCMIP00000034414.1"/>
    <property type="gene ID" value="ENSCMIG00000014609.1"/>
</dbReference>
<protein>
    <submittedName>
        <fullName evidence="1">Uncharacterized protein</fullName>
    </submittedName>
</protein>
<name>A0A4W3IV28_CALMI</name>
<dbReference type="GeneTree" id="ENSGT01150000287306"/>
<evidence type="ECO:0000313" key="1">
    <source>
        <dbReference type="Ensembl" id="ENSCMIP00000034414.1"/>
    </source>
</evidence>
<organism evidence="1 2">
    <name type="scientific">Callorhinchus milii</name>
    <name type="common">Ghost shark</name>
    <dbReference type="NCBI Taxonomy" id="7868"/>
    <lineage>
        <taxon>Eukaryota</taxon>
        <taxon>Metazoa</taxon>
        <taxon>Chordata</taxon>
        <taxon>Craniata</taxon>
        <taxon>Vertebrata</taxon>
        <taxon>Chondrichthyes</taxon>
        <taxon>Holocephali</taxon>
        <taxon>Chimaeriformes</taxon>
        <taxon>Callorhinchidae</taxon>
        <taxon>Callorhinchus</taxon>
    </lineage>
</organism>
<reference evidence="1" key="4">
    <citation type="submission" date="2025-08" db="UniProtKB">
        <authorList>
            <consortium name="Ensembl"/>
        </authorList>
    </citation>
    <scope>IDENTIFICATION</scope>
</reference>
<dbReference type="AlphaFoldDB" id="A0A4W3IV28"/>
<accession>A0A4W3IV28</accession>
<dbReference type="Proteomes" id="UP000314986">
    <property type="component" value="Unassembled WGS sequence"/>
</dbReference>
<evidence type="ECO:0000313" key="2">
    <source>
        <dbReference type="Proteomes" id="UP000314986"/>
    </source>
</evidence>
<keyword evidence="2" id="KW-1185">Reference proteome</keyword>
<reference evidence="2" key="1">
    <citation type="journal article" date="2006" name="Science">
        <title>Ancient noncoding elements conserved in the human genome.</title>
        <authorList>
            <person name="Venkatesh B."/>
            <person name="Kirkness E.F."/>
            <person name="Loh Y.H."/>
            <person name="Halpern A.L."/>
            <person name="Lee A.P."/>
            <person name="Johnson J."/>
            <person name="Dandona N."/>
            <person name="Viswanathan L.D."/>
            <person name="Tay A."/>
            <person name="Venter J.C."/>
            <person name="Strausberg R.L."/>
            <person name="Brenner S."/>
        </authorList>
    </citation>
    <scope>NUCLEOTIDE SEQUENCE [LARGE SCALE GENOMIC DNA]</scope>
</reference>
<dbReference type="InParanoid" id="A0A4W3IV28"/>
<reference evidence="2" key="3">
    <citation type="journal article" date="2014" name="Nature">
        <title>Elephant shark genome provides unique insights into gnathostome evolution.</title>
        <authorList>
            <consortium name="International Elephant Shark Genome Sequencing Consortium"/>
            <person name="Venkatesh B."/>
            <person name="Lee A.P."/>
            <person name="Ravi V."/>
            <person name="Maurya A.K."/>
            <person name="Lian M.M."/>
            <person name="Swann J.B."/>
            <person name="Ohta Y."/>
            <person name="Flajnik M.F."/>
            <person name="Sutoh Y."/>
            <person name="Kasahara M."/>
            <person name="Hoon S."/>
            <person name="Gangu V."/>
            <person name="Roy S.W."/>
            <person name="Irimia M."/>
            <person name="Korzh V."/>
            <person name="Kondrychyn I."/>
            <person name="Lim Z.W."/>
            <person name="Tay B.H."/>
            <person name="Tohari S."/>
            <person name="Kong K.W."/>
            <person name="Ho S."/>
            <person name="Lorente-Galdos B."/>
            <person name="Quilez J."/>
            <person name="Marques-Bonet T."/>
            <person name="Raney B.J."/>
            <person name="Ingham P.W."/>
            <person name="Tay A."/>
            <person name="Hillier L.W."/>
            <person name="Minx P."/>
            <person name="Boehm T."/>
            <person name="Wilson R.K."/>
            <person name="Brenner S."/>
            <person name="Warren W.C."/>
        </authorList>
    </citation>
    <scope>NUCLEOTIDE SEQUENCE [LARGE SCALE GENOMIC DNA]</scope>
</reference>
<proteinExistence type="predicted"/>
<reference evidence="1" key="5">
    <citation type="submission" date="2025-09" db="UniProtKB">
        <authorList>
            <consortium name="Ensembl"/>
        </authorList>
    </citation>
    <scope>IDENTIFICATION</scope>
</reference>
<sequence length="142" mass="16268">MAVLTYINCKAESLGFKILTSLHLLAVFRHVVWTDGPQELDVIVTVVLCHFFTSTSESTYINFHFSVQAIVQQQIMGHPNPVRFHWVALSIVVIANITCNNIRTLRSGKRFPRLQQNPTPTNNIYLKWKTYPVAIHSLKSYI</sequence>
<reference evidence="2" key="2">
    <citation type="journal article" date="2007" name="PLoS Biol.">
        <title>Survey sequencing and comparative analysis of the elephant shark (Callorhinchus milii) genome.</title>
        <authorList>
            <person name="Venkatesh B."/>
            <person name="Kirkness E.F."/>
            <person name="Loh Y.H."/>
            <person name="Halpern A.L."/>
            <person name="Lee A.P."/>
            <person name="Johnson J."/>
            <person name="Dandona N."/>
            <person name="Viswanathan L.D."/>
            <person name="Tay A."/>
            <person name="Venter J.C."/>
            <person name="Strausberg R.L."/>
            <person name="Brenner S."/>
        </authorList>
    </citation>
    <scope>NUCLEOTIDE SEQUENCE [LARGE SCALE GENOMIC DNA]</scope>
</reference>